<feature type="transmembrane region" description="Helical" evidence="12">
    <location>
        <begin position="281"/>
        <end position="302"/>
    </location>
</feature>
<dbReference type="AlphaFoldDB" id="G4RA02"/>
<evidence type="ECO:0000256" key="8">
    <source>
        <dbReference type="ARBA" id="ARBA00022989"/>
    </source>
</evidence>
<dbReference type="InterPro" id="IPR050366">
    <property type="entry name" value="BP-dependent_transpt_permease"/>
</dbReference>
<keyword evidence="9 12" id="KW-0472">Membrane</keyword>
<accession>G4RA02</accession>
<feature type="transmembrane region" description="Helical" evidence="12">
    <location>
        <begin position="225"/>
        <end position="246"/>
    </location>
</feature>
<organism evidence="14 15">
    <name type="scientific">Pelagibacterium halotolerans (strain DSM 22347 / JCM 15775 / CGMCC 1.7692 / B2)</name>
    <dbReference type="NCBI Taxonomy" id="1082931"/>
    <lineage>
        <taxon>Bacteria</taxon>
        <taxon>Pseudomonadati</taxon>
        <taxon>Pseudomonadota</taxon>
        <taxon>Alphaproteobacteria</taxon>
        <taxon>Hyphomicrobiales</taxon>
        <taxon>Devosiaceae</taxon>
        <taxon>Pelagibacterium</taxon>
    </lineage>
</organism>
<dbReference type="GO" id="GO:0015031">
    <property type="term" value="P:protein transport"/>
    <property type="evidence" value="ECO:0007669"/>
    <property type="project" value="UniProtKB-KW"/>
</dbReference>
<gene>
    <name evidence="14" type="ordered locus">KKY_2521</name>
</gene>
<dbReference type="HOGENOM" id="CLU_028518_1_3_5"/>
<evidence type="ECO:0000259" key="13">
    <source>
        <dbReference type="PROSITE" id="PS50928"/>
    </source>
</evidence>
<dbReference type="Pfam" id="PF12911">
    <property type="entry name" value="OppC_N"/>
    <property type="match status" value="1"/>
</dbReference>
<dbReference type="KEGG" id="phl:KKY_2521"/>
<evidence type="ECO:0000256" key="9">
    <source>
        <dbReference type="ARBA" id="ARBA00023136"/>
    </source>
</evidence>
<dbReference type="CDD" id="cd06261">
    <property type="entry name" value="TM_PBP2"/>
    <property type="match status" value="1"/>
</dbReference>
<evidence type="ECO:0000256" key="3">
    <source>
        <dbReference type="ARBA" id="ARBA00022475"/>
    </source>
</evidence>
<evidence type="ECO:0000313" key="14">
    <source>
        <dbReference type="EMBL" id="AEQ52529.1"/>
    </source>
</evidence>
<dbReference type="GO" id="GO:0055085">
    <property type="term" value="P:transmembrane transport"/>
    <property type="evidence" value="ECO:0007669"/>
    <property type="project" value="InterPro"/>
</dbReference>
<dbReference type="PROSITE" id="PS50928">
    <property type="entry name" value="ABC_TM1"/>
    <property type="match status" value="1"/>
</dbReference>
<feature type="transmembrane region" description="Helical" evidence="12">
    <location>
        <begin position="177"/>
        <end position="194"/>
    </location>
</feature>
<comment type="subcellular location">
    <subcellularLocation>
        <location evidence="1">Cell inner membrane</location>
        <topology evidence="1">Multi-pass membrane protein</topology>
    </subcellularLocation>
    <subcellularLocation>
        <location evidence="12">Cell membrane</location>
        <topology evidence="12">Multi-pass membrane protein</topology>
    </subcellularLocation>
</comment>
<keyword evidence="3" id="KW-1003">Cell membrane</keyword>
<feature type="transmembrane region" description="Helical" evidence="12">
    <location>
        <begin position="46"/>
        <end position="68"/>
    </location>
</feature>
<sequence>MVLRPVRVEASAEPIGVDDANYEIATKGRSLWADAARRFFKHAPSVVSLVVLILVALFAFTGHFFAAWSNEEIDWSVLGNVRTAGAPSLESGHYFGTDDLGRDLFSRVVQGSQISLMVGFVGAGIAVIVGTFYGAVAGYFGGRIDSIMMRIVDILLSIPYMFVLILLLVVFGRSITMLYVGIGLLSWLDMSRIVRGQTLSLKEKEFVEAARAGGAGHFTIIFRHIVPNLMGIVVVYATLLVPQMILTESFISFLGLGVQEPLTSWGALISQGAGTVMYGTLWQLLFPLFFFIVTLFSFYFIGDGLRDALDPRDR</sequence>
<keyword evidence="6" id="KW-0571">Peptide transport</keyword>
<feature type="domain" description="ABC transmembrane type-1" evidence="13">
    <location>
        <begin position="112"/>
        <end position="302"/>
    </location>
</feature>
<name>G4RA02_PELHB</name>
<dbReference type="GO" id="GO:0005886">
    <property type="term" value="C:plasma membrane"/>
    <property type="evidence" value="ECO:0007669"/>
    <property type="project" value="UniProtKB-SubCell"/>
</dbReference>
<dbReference type="PATRIC" id="fig|1082931.4.peg.2490"/>
<dbReference type="PANTHER" id="PTHR43386">
    <property type="entry name" value="OLIGOPEPTIDE TRANSPORT SYSTEM PERMEASE PROTEIN APPC"/>
    <property type="match status" value="1"/>
</dbReference>
<dbReference type="SUPFAM" id="SSF161098">
    <property type="entry name" value="MetI-like"/>
    <property type="match status" value="1"/>
</dbReference>
<keyword evidence="5 12" id="KW-0812">Transmembrane</keyword>
<evidence type="ECO:0000256" key="1">
    <source>
        <dbReference type="ARBA" id="ARBA00004429"/>
    </source>
</evidence>
<dbReference type="InterPro" id="IPR000515">
    <property type="entry name" value="MetI-like"/>
</dbReference>
<evidence type="ECO:0000256" key="2">
    <source>
        <dbReference type="ARBA" id="ARBA00022448"/>
    </source>
</evidence>
<dbReference type="Gene3D" id="1.10.3720.10">
    <property type="entry name" value="MetI-like"/>
    <property type="match status" value="1"/>
</dbReference>
<feature type="transmembrane region" description="Helical" evidence="12">
    <location>
        <begin position="152"/>
        <end position="171"/>
    </location>
</feature>
<dbReference type="InterPro" id="IPR025966">
    <property type="entry name" value="OppC_N"/>
</dbReference>
<dbReference type="GO" id="GO:0015833">
    <property type="term" value="P:peptide transport"/>
    <property type="evidence" value="ECO:0007669"/>
    <property type="project" value="UniProtKB-KW"/>
</dbReference>
<keyword evidence="4" id="KW-0997">Cell inner membrane</keyword>
<protein>
    <recommendedName>
        <fullName evidence="11">Oligopeptide transport system permease protein OppC</fullName>
    </recommendedName>
</protein>
<dbReference type="PANTHER" id="PTHR43386:SF2">
    <property type="entry name" value="OLIGOPEPTIDE TRANSPORT SYSTEM PERMEASE PROTEIN OPPC"/>
    <property type="match status" value="1"/>
</dbReference>
<keyword evidence="8 12" id="KW-1133">Transmembrane helix</keyword>
<dbReference type="RefSeq" id="WP_014131678.1">
    <property type="nucleotide sequence ID" value="NC_016078.1"/>
</dbReference>
<evidence type="ECO:0000256" key="6">
    <source>
        <dbReference type="ARBA" id="ARBA00022856"/>
    </source>
</evidence>
<evidence type="ECO:0000313" key="15">
    <source>
        <dbReference type="Proteomes" id="UP000008850"/>
    </source>
</evidence>
<keyword evidence="15" id="KW-1185">Reference proteome</keyword>
<reference evidence="14 15" key="1">
    <citation type="journal article" date="2012" name="J. Bacteriol.">
        <title>Complete genome sequence of Pelagibacterium halotolerans B2T.</title>
        <authorList>
            <person name="Huo Y.Y."/>
            <person name="Cheng H."/>
            <person name="Han X.F."/>
            <person name="Jiang X.W."/>
            <person name="Sun C."/>
            <person name="Zhang X.Q."/>
            <person name="Zhu X.F."/>
            <person name="Liu Y.F."/>
            <person name="Li P.F."/>
            <person name="Ni P.X."/>
            <person name="Wu M."/>
        </authorList>
    </citation>
    <scope>NUCLEOTIDE SEQUENCE [LARGE SCALE GENOMIC DNA]</scope>
    <source>
        <strain evidence="15">DSM 22347 / JCM 15775 / CGMCC 1.7692 / B2</strain>
    </source>
</reference>
<dbReference type="STRING" id="1082931.KKY_2521"/>
<keyword evidence="2 12" id="KW-0813">Transport</keyword>
<proteinExistence type="inferred from homology"/>
<keyword evidence="7" id="KW-0653">Protein transport</keyword>
<evidence type="ECO:0000256" key="12">
    <source>
        <dbReference type="RuleBase" id="RU363032"/>
    </source>
</evidence>
<evidence type="ECO:0000256" key="4">
    <source>
        <dbReference type="ARBA" id="ARBA00022519"/>
    </source>
</evidence>
<dbReference type="InterPro" id="IPR035906">
    <property type="entry name" value="MetI-like_sf"/>
</dbReference>
<comment type="similarity">
    <text evidence="10">Belongs to the binding-protein-dependent transport system permease family. OppBC subfamily.</text>
</comment>
<dbReference type="Pfam" id="PF00528">
    <property type="entry name" value="BPD_transp_1"/>
    <property type="match status" value="1"/>
</dbReference>
<evidence type="ECO:0000256" key="10">
    <source>
        <dbReference type="ARBA" id="ARBA00024202"/>
    </source>
</evidence>
<dbReference type="eggNOG" id="COG1173">
    <property type="taxonomic scope" value="Bacteria"/>
</dbReference>
<dbReference type="Proteomes" id="UP000008850">
    <property type="component" value="Chromosome"/>
</dbReference>
<evidence type="ECO:0000256" key="7">
    <source>
        <dbReference type="ARBA" id="ARBA00022927"/>
    </source>
</evidence>
<evidence type="ECO:0000256" key="11">
    <source>
        <dbReference type="ARBA" id="ARBA00072251"/>
    </source>
</evidence>
<evidence type="ECO:0000256" key="5">
    <source>
        <dbReference type="ARBA" id="ARBA00022692"/>
    </source>
</evidence>
<feature type="transmembrane region" description="Helical" evidence="12">
    <location>
        <begin position="114"/>
        <end position="140"/>
    </location>
</feature>
<dbReference type="EMBL" id="CP003075">
    <property type="protein sequence ID" value="AEQ52529.1"/>
    <property type="molecule type" value="Genomic_DNA"/>
</dbReference>